<dbReference type="InterPro" id="IPR012337">
    <property type="entry name" value="RNaseH-like_sf"/>
</dbReference>
<evidence type="ECO:0000313" key="3">
    <source>
        <dbReference type="Proteomes" id="UP001139028"/>
    </source>
</evidence>
<gene>
    <name evidence="2" type="ORF">MO867_22515</name>
</gene>
<dbReference type="Pfam" id="PF01609">
    <property type="entry name" value="DDE_Tnp_1"/>
    <property type="match status" value="1"/>
</dbReference>
<dbReference type="Proteomes" id="UP001139028">
    <property type="component" value="Unassembled WGS sequence"/>
</dbReference>
<dbReference type="GO" id="GO:0003677">
    <property type="term" value="F:DNA binding"/>
    <property type="evidence" value="ECO:0007669"/>
    <property type="project" value="InterPro"/>
</dbReference>
<dbReference type="EMBL" id="JALBWM010000363">
    <property type="protein sequence ID" value="MCO1337101.1"/>
    <property type="molecule type" value="Genomic_DNA"/>
</dbReference>
<evidence type="ECO:0000259" key="1">
    <source>
        <dbReference type="Pfam" id="PF01609"/>
    </source>
</evidence>
<organism evidence="2 3">
    <name type="scientific">Microbulbifer okhotskensis</name>
    <dbReference type="NCBI Taxonomy" id="2926617"/>
    <lineage>
        <taxon>Bacteria</taxon>
        <taxon>Pseudomonadati</taxon>
        <taxon>Pseudomonadota</taxon>
        <taxon>Gammaproteobacteria</taxon>
        <taxon>Cellvibrionales</taxon>
        <taxon>Microbulbiferaceae</taxon>
        <taxon>Microbulbifer</taxon>
    </lineage>
</organism>
<name>A0A9X2EWC6_9GAMM</name>
<sequence length="186" mass="21170">KSNTAYALDAQQTIDEEGRSRIELYADHAVKVAAAIRALGIKYLAADAYYSKVKFVSAIIPTGLHIVGKLRKDANLQWLYEGTYKGSGRPRKYDGKVDFDTDVHRFDYVGALNEKTEVYTKIVHAKFLKRPIRVVMLKSIKDDKEGHALLYSTDTKLDAMTLVAYYKSRFQIEFLFRDAKQHVGLT</sequence>
<protein>
    <submittedName>
        <fullName evidence="2">Transposase</fullName>
    </submittedName>
</protein>
<accession>A0A9X2EWC6</accession>
<reference evidence="2" key="1">
    <citation type="journal article" date="2022" name="Arch. Microbiol.">
        <title>Microbulbifer okhotskensis sp. nov., isolated from a deep bottom sediment of the Okhotsk Sea.</title>
        <authorList>
            <person name="Romanenko L."/>
            <person name="Kurilenko V."/>
            <person name="Otstavnykh N."/>
            <person name="Velansky P."/>
            <person name="Isaeva M."/>
            <person name="Mikhailov V."/>
        </authorList>
    </citation>
    <scope>NUCLEOTIDE SEQUENCE</scope>
    <source>
        <strain evidence="2">OS29</strain>
    </source>
</reference>
<dbReference type="InterPro" id="IPR002559">
    <property type="entry name" value="Transposase_11"/>
</dbReference>
<dbReference type="AlphaFoldDB" id="A0A9X2EWC6"/>
<keyword evidence="3" id="KW-1185">Reference proteome</keyword>
<comment type="caution">
    <text evidence="2">The sequence shown here is derived from an EMBL/GenBank/DDBJ whole genome shotgun (WGS) entry which is preliminary data.</text>
</comment>
<dbReference type="SUPFAM" id="SSF53098">
    <property type="entry name" value="Ribonuclease H-like"/>
    <property type="match status" value="1"/>
</dbReference>
<feature type="domain" description="Transposase IS4-like" evidence="1">
    <location>
        <begin position="32"/>
        <end position="184"/>
    </location>
</feature>
<proteinExistence type="predicted"/>
<feature type="non-terminal residue" evidence="2">
    <location>
        <position position="1"/>
    </location>
</feature>
<feature type="non-terminal residue" evidence="2">
    <location>
        <position position="186"/>
    </location>
</feature>
<dbReference type="RefSeq" id="WP_252473339.1">
    <property type="nucleotide sequence ID" value="NZ_JALBWM010000363.1"/>
</dbReference>
<dbReference type="GO" id="GO:0006313">
    <property type="term" value="P:DNA transposition"/>
    <property type="evidence" value="ECO:0007669"/>
    <property type="project" value="InterPro"/>
</dbReference>
<evidence type="ECO:0000313" key="2">
    <source>
        <dbReference type="EMBL" id="MCO1337101.1"/>
    </source>
</evidence>
<dbReference type="GO" id="GO:0004803">
    <property type="term" value="F:transposase activity"/>
    <property type="evidence" value="ECO:0007669"/>
    <property type="project" value="InterPro"/>
</dbReference>